<evidence type="ECO:0000313" key="1">
    <source>
        <dbReference type="EMBL" id="PMQ21058.1"/>
    </source>
</evidence>
<dbReference type="InterPro" id="IPR021491">
    <property type="entry name" value="DUF3145"/>
</dbReference>
<protein>
    <submittedName>
        <fullName evidence="1">DUF3145 domain-containing protein</fullName>
    </submittedName>
</protein>
<dbReference type="RefSeq" id="WP_102597713.1">
    <property type="nucleotide sequence ID" value="NZ_JBQQOZ010000001.1"/>
</dbReference>
<name>A0A2N7S4H7_9MICC</name>
<organism evidence="1 2">
    <name type="scientific">Glutamicibacter arilaitensis</name>
    <dbReference type="NCBI Taxonomy" id="256701"/>
    <lineage>
        <taxon>Bacteria</taxon>
        <taxon>Bacillati</taxon>
        <taxon>Actinomycetota</taxon>
        <taxon>Actinomycetes</taxon>
        <taxon>Micrococcales</taxon>
        <taxon>Micrococcaceae</taxon>
        <taxon>Glutamicibacter</taxon>
    </lineage>
</organism>
<dbReference type="EMBL" id="PNQX01000001">
    <property type="protein sequence ID" value="PMQ21058.1"/>
    <property type="molecule type" value="Genomic_DNA"/>
</dbReference>
<dbReference type="AlphaFoldDB" id="A0A2N7S4H7"/>
<evidence type="ECO:0000313" key="2">
    <source>
        <dbReference type="Proteomes" id="UP000235739"/>
    </source>
</evidence>
<accession>A0A2N7S4H7</accession>
<reference evidence="1 2" key="1">
    <citation type="journal article" date="2017" name="Elife">
        <title>Extensive horizontal gene transfer in cheese-associated bacteria.</title>
        <authorList>
            <person name="Bonham K.S."/>
            <person name="Wolfe B.E."/>
            <person name="Dutton R.J."/>
        </authorList>
    </citation>
    <scope>NUCLEOTIDE SEQUENCE [LARGE SCALE GENOMIC DNA]</scope>
    <source>
        <strain evidence="1 2">JB182</strain>
    </source>
</reference>
<proteinExistence type="predicted"/>
<sequence>MSTPMTRGVIFVHSAPAALCPHLEWAIGAVLGTPVKMDWAEQHVAPGFCRAEIEWVGPQGTGALLTSEMHGWQHLRFEITEDPSPGADGSRWSVTPDLGIFHATVDVAGNIMVGEERIRWAYEKGDGNPSIFYQEMSIALGEAWDEELEPFRHSGDEAPVRWLNQVV</sequence>
<dbReference type="Pfam" id="PF11343">
    <property type="entry name" value="DUF3145"/>
    <property type="match status" value="1"/>
</dbReference>
<comment type="caution">
    <text evidence="1">The sequence shown here is derived from an EMBL/GenBank/DDBJ whole genome shotgun (WGS) entry which is preliminary data.</text>
</comment>
<gene>
    <name evidence="1" type="ORF">CIK84_05635</name>
</gene>
<dbReference type="Proteomes" id="UP000235739">
    <property type="component" value="Unassembled WGS sequence"/>
</dbReference>